<evidence type="ECO:0000256" key="9">
    <source>
        <dbReference type="ARBA" id="ARBA00023136"/>
    </source>
</evidence>
<evidence type="ECO:0000256" key="8">
    <source>
        <dbReference type="ARBA" id="ARBA00023034"/>
    </source>
</evidence>
<keyword evidence="5 10" id="KW-0812">Transmembrane</keyword>
<dbReference type="WormBase" id="SRAE_2000392000">
    <property type="protein sequence ID" value="SRP02189"/>
    <property type="gene ID" value="WBGene00264147"/>
</dbReference>
<dbReference type="STRING" id="34506.A0A090LP33"/>
<keyword evidence="4 11" id="KW-0808">Transferase</keyword>
<keyword evidence="8 10" id="KW-0333">Golgi apparatus</keyword>
<evidence type="ECO:0000256" key="7">
    <source>
        <dbReference type="ARBA" id="ARBA00022989"/>
    </source>
</evidence>
<dbReference type="GeneID" id="36381640"/>
<reference evidence="13" key="2">
    <citation type="submission" date="2020-12" db="UniProtKB">
        <authorList>
            <consortium name="WormBaseParasite"/>
        </authorList>
    </citation>
    <scope>IDENTIFICATION</scope>
</reference>
<dbReference type="GO" id="GO:0016758">
    <property type="term" value="F:hexosyltransferase activity"/>
    <property type="evidence" value="ECO:0007669"/>
    <property type="project" value="InterPro"/>
</dbReference>
<feature type="transmembrane region" description="Helical" evidence="10">
    <location>
        <begin position="98"/>
        <end position="120"/>
    </location>
</feature>
<evidence type="ECO:0000313" key="11">
    <source>
        <dbReference type="EMBL" id="CEF69270.1"/>
    </source>
</evidence>
<dbReference type="GO" id="GO:0006493">
    <property type="term" value="P:protein O-linked glycosylation"/>
    <property type="evidence" value="ECO:0007669"/>
    <property type="project" value="TreeGrafter"/>
</dbReference>
<dbReference type="Proteomes" id="UP000035682">
    <property type="component" value="Unplaced"/>
</dbReference>
<dbReference type="Pfam" id="PF01762">
    <property type="entry name" value="Galactosyl_T"/>
    <property type="match status" value="1"/>
</dbReference>
<dbReference type="EMBL" id="LN609529">
    <property type="protein sequence ID" value="CEF69270.1"/>
    <property type="molecule type" value="Genomic_DNA"/>
</dbReference>
<evidence type="ECO:0000256" key="1">
    <source>
        <dbReference type="ARBA" id="ARBA00004323"/>
    </source>
</evidence>
<evidence type="ECO:0000313" key="13">
    <source>
        <dbReference type="WBParaSite" id="SRAE_2000392000.1"/>
    </source>
</evidence>
<dbReference type="AlphaFoldDB" id="A0A090LP33"/>
<evidence type="ECO:0000313" key="14">
    <source>
        <dbReference type="WormBase" id="SRAE_2000392000"/>
    </source>
</evidence>
<keyword evidence="6 10" id="KW-0735">Signal-anchor</keyword>
<gene>
    <name evidence="11 13 14" type="ORF">SRAE_2000392000</name>
</gene>
<dbReference type="GO" id="GO:0000139">
    <property type="term" value="C:Golgi membrane"/>
    <property type="evidence" value="ECO:0007669"/>
    <property type="project" value="UniProtKB-SubCell"/>
</dbReference>
<accession>A0A090LP33</accession>
<comment type="similarity">
    <text evidence="2 10">Belongs to the glycosyltransferase 31 family.</text>
</comment>
<evidence type="ECO:0000256" key="2">
    <source>
        <dbReference type="ARBA" id="ARBA00008661"/>
    </source>
</evidence>
<dbReference type="WBParaSite" id="SRAE_2000392000.1">
    <property type="protein sequence ID" value="SRAE_2000392000.1"/>
    <property type="gene ID" value="WBGene00264147"/>
</dbReference>
<reference evidence="11 12" key="1">
    <citation type="submission" date="2014-09" db="EMBL/GenBank/DDBJ databases">
        <authorList>
            <person name="Martin A.A."/>
        </authorList>
    </citation>
    <scope>NUCLEOTIDE SEQUENCE</scope>
    <source>
        <strain evidence="12">ED321</strain>
        <strain evidence="11">ED321 Heterogonic</strain>
    </source>
</reference>
<keyword evidence="9 10" id="KW-0472">Membrane</keyword>
<dbReference type="PANTHER" id="PTHR11214">
    <property type="entry name" value="BETA-1,3-N-ACETYLGLUCOSAMINYLTRANSFERASE"/>
    <property type="match status" value="1"/>
</dbReference>
<sequence>MPQQVIYLVKSFSLPINISQKNTLEYPVNDFLMGGNLYNKNNNNVKSCKILTQSYKRSQQSENNEKKEKIKLEETIVNEYQKINCFKRSFNFLLSSPISFKLLVLQFIWILPYLMLANYLERSLLPFRLLCYTETDLLSVQKPYREDFNQCIKRFFPSRNYNMSSCYLNQPLQTLINPNFDKSSQNVIVIRSAQSSFDYRNYIRETWKKNNEYNMPVIFVCGNNGNFDLSIENEMYGDILQLDFVDSYKNLTRKMMGIYDYFLKNSKVSEIIVINDDTIVNGTALNKITKKKYDYPVMIGKVSRGYPRLFFNWLPWYVSSEDYPNKCYPPFIQGSSFIINRSAASLIHKNICKFPFVHLDDVFMGIITNCLGIQNHHEEGFDHHILDKFVVFHYQYLRYSPKKLMSLWNKIKNDL</sequence>
<evidence type="ECO:0000256" key="3">
    <source>
        <dbReference type="ARBA" id="ARBA00022676"/>
    </source>
</evidence>
<evidence type="ECO:0000256" key="6">
    <source>
        <dbReference type="ARBA" id="ARBA00022968"/>
    </source>
</evidence>
<dbReference type="Gene3D" id="3.90.550.50">
    <property type="match status" value="1"/>
</dbReference>
<dbReference type="PANTHER" id="PTHR11214:SF378">
    <property type="entry name" value="BETA-1,3-GALACTOSYLTRANSFERASE 4"/>
    <property type="match status" value="1"/>
</dbReference>
<keyword evidence="7 10" id="KW-1133">Transmembrane helix</keyword>
<comment type="subcellular location">
    <subcellularLocation>
        <location evidence="1 10">Golgi apparatus membrane</location>
        <topology evidence="1 10">Single-pass type II membrane protein</topology>
    </subcellularLocation>
</comment>
<dbReference type="InterPro" id="IPR002659">
    <property type="entry name" value="Glyco_trans_31"/>
</dbReference>
<proteinExistence type="inferred from homology"/>
<name>A0A090LP33_STRRB</name>
<organism evidence="11">
    <name type="scientific">Strongyloides ratti</name>
    <name type="common">Parasitic roundworm</name>
    <dbReference type="NCBI Taxonomy" id="34506"/>
    <lineage>
        <taxon>Eukaryota</taxon>
        <taxon>Metazoa</taxon>
        <taxon>Ecdysozoa</taxon>
        <taxon>Nematoda</taxon>
        <taxon>Chromadorea</taxon>
        <taxon>Rhabditida</taxon>
        <taxon>Tylenchina</taxon>
        <taxon>Panagrolaimomorpha</taxon>
        <taxon>Strongyloidoidea</taxon>
        <taxon>Strongyloididae</taxon>
        <taxon>Strongyloides</taxon>
    </lineage>
</organism>
<evidence type="ECO:0000256" key="10">
    <source>
        <dbReference type="RuleBase" id="RU363063"/>
    </source>
</evidence>
<dbReference type="CTD" id="36381640"/>
<protein>
    <recommendedName>
        <fullName evidence="10">Hexosyltransferase</fullName>
        <ecNumber evidence="10">2.4.1.-</ecNumber>
    </recommendedName>
</protein>
<dbReference type="OrthoDB" id="5512589at2759"/>
<evidence type="ECO:0000256" key="4">
    <source>
        <dbReference type="ARBA" id="ARBA00022679"/>
    </source>
</evidence>
<dbReference type="OMA" id="YEMYPKL"/>
<evidence type="ECO:0000256" key="5">
    <source>
        <dbReference type="ARBA" id="ARBA00022692"/>
    </source>
</evidence>
<dbReference type="RefSeq" id="XP_024508470.1">
    <property type="nucleotide sequence ID" value="XM_024642728.1"/>
</dbReference>
<dbReference type="EC" id="2.4.1.-" evidence="10"/>
<keyword evidence="3 10" id="KW-0328">Glycosyltransferase</keyword>
<keyword evidence="12" id="KW-1185">Reference proteome</keyword>
<evidence type="ECO:0000313" key="12">
    <source>
        <dbReference type="Proteomes" id="UP000035682"/>
    </source>
</evidence>